<name>A0A2S8B3E9_9SPHN</name>
<evidence type="ECO:0000256" key="1">
    <source>
        <dbReference type="SAM" id="Phobius"/>
    </source>
</evidence>
<reference evidence="3" key="1">
    <citation type="submission" date="2017-11" db="EMBL/GenBank/DDBJ databases">
        <title>The complete genome sequence of Sphingopyxis pomeranensis sp. nov. strain WS5A3p.</title>
        <authorList>
            <person name="Kaminski M.A."/>
        </authorList>
    </citation>
    <scope>NUCLEOTIDE SEQUENCE [LARGE SCALE GENOMIC DNA]</scope>
    <source>
        <strain evidence="3">WS5A3p</strain>
    </source>
</reference>
<keyword evidence="3" id="KW-1185">Reference proteome</keyword>
<sequence length="88" mass="9078">MDDELRILSRVDLPAALDALDDRVIRALGVRRREAAVLRRAMTLAAFLSLGGGVVAGSMVSRPAVAASALSPLAPASALAPSTLLDAR</sequence>
<gene>
    <name evidence="2" type="ORF">CVO77_18085</name>
</gene>
<dbReference type="RefSeq" id="WP_106000258.1">
    <property type="nucleotide sequence ID" value="NZ_CM009578.1"/>
</dbReference>
<evidence type="ECO:0008006" key="4">
    <source>
        <dbReference type="Google" id="ProtNLM"/>
    </source>
</evidence>
<proteinExistence type="predicted"/>
<dbReference type="Proteomes" id="UP000238954">
    <property type="component" value="Chromosome"/>
</dbReference>
<evidence type="ECO:0000313" key="3">
    <source>
        <dbReference type="Proteomes" id="UP000238954"/>
    </source>
</evidence>
<dbReference type="EMBL" id="PHFW01000003">
    <property type="protein sequence ID" value="PQM26887.1"/>
    <property type="molecule type" value="Genomic_DNA"/>
</dbReference>
<dbReference type="AlphaFoldDB" id="A0A2S8B3E9"/>
<keyword evidence="1" id="KW-1133">Transmembrane helix</keyword>
<accession>A0A2S8B3E9</accession>
<evidence type="ECO:0000313" key="2">
    <source>
        <dbReference type="EMBL" id="PQM26887.1"/>
    </source>
</evidence>
<keyword evidence="1" id="KW-0472">Membrane</keyword>
<comment type="caution">
    <text evidence="2">The sequence shown here is derived from an EMBL/GenBank/DDBJ whole genome shotgun (WGS) entry which is preliminary data.</text>
</comment>
<keyword evidence="1" id="KW-0812">Transmembrane</keyword>
<protein>
    <recommendedName>
        <fullName evidence="4">Anti-sigma factor</fullName>
    </recommendedName>
</protein>
<feature type="transmembrane region" description="Helical" evidence="1">
    <location>
        <begin position="41"/>
        <end position="60"/>
    </location>
</feature>
<organism evidence="2 3">
    <name type="scientific">Sphingopyxis lindanitolerans</name>
    <dbReference type="NCBI Taxonomy" id="2054227"/>
    <lineage>
        <taxon>Bacteria</taxon>
        <taxon>Pseudomonadati</taxon>
        <taxon>Pseudomonadota</taxon>
        <taxon>Alphaproteobacteria</taxon>
        <taxon>Sphingomonadales</taxon>
        <taxon>Sphingomonadaceae</taxon>
        <taxon>Sphingopyxis</taxon>
    </lineage>
</organism>